<evidence type="ECO:0000313" key="6">
    <source>
        <dbReference type="EMBL" id="KRK92878.1"/>
    </source>
</evidence>
<keyword evidence="2 5" id="KW-0028">Amino-acid biosynthesis</keyword>
<feature type="binding site" evidence="5">
    <location>
        <position position="273"/>
    </location>
    <ligand>
        <name>pyridoxal 5'-phosphate</name>
        <dbReference type="ChEBI" id="CHEBI:597326"/>
    </ligand>
</feature>
<dbReference type="InterPro" id="IPR015421">
    <property type="entry name" value="PyrdxlP-dep_Trfase_major"/>
</dbReference>
<keyword evidence="5" id="KW-0963">Cytoplasm</keyword>
<dbReference type="InterPro" id="IPR015422">
    <property type="entry name" value="PyrdxlP-dep_Trfase_small"/>
</dbReference>
<keyword evidence="1 5" id="KW-0032">Aminotransferase</keyword>
<feature type="binding site" evidence="5">
    <location>
        <begin position="215"/>
        <end position="218"/>
    </location>
    <ligand>
        <name>pyridoxal 5'-phosphate</name>
        <dbReference type="ChEBI" id="CHEBI:597326"/>
    </ligand>
</feature>
<evidence type="ECO:0000256" key="5">
    <source>
        <dbReference type="HAMAP-Rule" id="MF_01107"/>
    </source>
</evidence>
<feature type="modified residue" description="N6-(pyridoxal phosphate)lysine" evidence="5">
    <location>
        <position position="244"/>
    </location>
</feature>
<dbReference type="InterPro" id="IPR004636">
    <property type="entry name" value="AcOrn/SuccOrn_fam"/>
</dbReference>
<sequence length="386" mass="42272">MSKNNNLEERFMEHVFPTYVRFPFDLVKGDDVYLTDNHDNKYLDFTSGIGVCSFGYSNEIIQENVQAQLQKVWHISNLYENQIQDDVAGLLCNDDQLAFFCNSGTEANEAAFKLARKYTGKSTVLAFNNGFHGRTYGSMSLTGNPDIQQGFAPLVPDVKFADYNDNKALELIDNNLAAVILEVIQGEGGVFVADKKWLTDIQQACHDNGVLLIIDEVQTGIGRTGSKFAFEQFGLKPDIITSAKALGNGMPIGTMIGDKKLATAFGPGSHGTTFGGNKIAMAAAKGVLEQLTPEFLASVQKKSEHLWKKLNSEIKPLTKVTAVTGLGFMIGIHLDESLPVTDAITKLHEKGLLTLSAKHNTLRLLPPLVMSEEKLDEGLEIIKSVL</sequence>
<evidence type="ECO:0000313" key="7">
    <source>
        <dbReference type="Proteomes" id="UP000051379"/>
    </source>
</evidence>
<dbReference type="NCBIfam" id="NF002325">
    <property type="entry name" value="PRK01278.1"/>
    <property type="match status" value="1"/>
</dbReference>
<dbReference type="InterPro" id="IPR049704">
    <property type="entry name" value="Aminotrans_3_PPA_site"/>
</dbReference>
<keyword evidence="3 5" id="KW-0808">Transferase</keyword>
<comment type="caution">
    <text evidence="6">The sequence shown here is derived from an EMBL/GenBank/DDBJ whole genome shotgun (WGS) entry which is preliminary data.</text>
</comment>
<accession>A0ABR5P681</accession>
<dbReference type="PROSITE" id="PS00600">
    <property type="entry name" value="AA_TRANSFER_CLASS_3"/>
    <property type="match status" value="1"/>
</dbReference>
<dbReference type="Proteomes" id="UP000051379">
    <property type="component" value="Unassembled WGS sequence"/>
</dbReference>
<dbReference type="EMBL" id="AZDO01000094">
    <property type="protein sequence ID" value="KRK92878.1"/>
    <property type="molecule type" value="Genomic_DNA"/>
</dbReference>
<dbReference type="Gene3D" id="3.90.1150.10">
    <property type="entry name" value="Aspartate Aminotransferase, domain 1"/>
    <property type="match status" value="1"/>
</dbReference>
<dbReference type="PIRSF" id="PIRSF000521">
    <property type="entry name" value="Transaminase_4ab_Lys_Orn"/>
    <property type="match status" value="1"/>
</dbReference>
<dbReference type="InterPro" id="IPR015424">
    <property type="entry name" value="PyrdxlP-dep_Trfase"/>
</dbReference>
<evidence type="ECO:0000256" key="1">
    <source>
        <dbReference type="ARBA" id="ARBA00022576"/>
    </source>
</evidence>
<feature type="binding site" evidence="5">
    <location>
        <position position="131"/>
    </location>
    <ligand>
        <name>pyridoxal 5'-phosphate</name>
        <dbReference type="ChEBI" id="CHEBI:597326"/>
    </ligand>
</feature>
<reference evidence="6 7" key="1">
    <citation type="journal article" date="2015" name="Genome Announc.">
        <title>Expanding the biotechnology potential of lactobacilli through comparative genomics of 213 strains and associated genera.</title>
        <authorList>
            <person name="Sun Z."/>
            <person name="Harris H.M."/>
            <person name="McCann A."/>
            <person name="Guo C."/>
            <person name="Argimon S."/>
            <person name="Zhang W."/>
            <person name="Yang X."/>
            <person name="Jeffery I.B."/>
            <person name="Cooney J.C."/>
            <person name="Kagawa T.F."/>
            <person name="Liu W."/>
            <person name="Song Y."/>
            <person name="Salvetti E."/>
            <person name="Wrobel A."/>
            <person name="Rasinkangas P."/>
            <person name="Parkhill J."/>
            <person name="Rea M.C."/>
            <person name="O'Sullivan O."/>
            <person name="Ritari J."/>
            <person name="Douillard F.P."/>
            <person name="Paul Ross R."/>
            <person name="Yang R."/>
            <person name="Briner A.E."/>
            <person name="Felis G.E."/>
            <person name="de Vos W.M."/>
            <person name="Barrangou R."/>
            <person name="Klaenhammer T.R."/>
            <person name="Caufield P.W."/>
            <person name="Cui Y."/>
            <person name="Zhang H."/>
            <person name="O'Toole P.W."/>
        </authorList>
    </citation>
    <scope>NUCLEOTIDE SEQUENCE [LARGE SCALE GENOMIC DNA]</scope>
    <source>
        <strain evidence="6 7">JCM 17355</strain>
    </source>
</reference>
<comment type="pathway">
    <text evidence="5">Amino-acid biosynthesis; L-arginine biosynthesis; N(2)-acetyl-L-ornithine from L-glutamate: step 4/4.</text>
</comment>
<evidence type="ECO:0000256" key="3">
    <source>
        <dbReference type="ARBA" id="ARBA00022679"/>
    </source>
</evidence>
<keyword evidence="7" id="KW-1185">Reference proteome</keyword>
<proteinExistence type="inferred from homology"/>
<gene>
    <name evidence="5" type="primary">argD</name>
    <name evidence="6" type="ORF">FC88_GL000587</name>
</gene>
<comment type="subcellular location">
    <subcellularLocation>
        <location evidence="5">Cytoplasm</location>
    </subcellularLocation>
</comment>
<comment type="catalytic activity">
    <reaction evidence="5">
        <text>N(2)-acetyl-L-ornithine + 2-oxoglutarate = N-acetyl-L-glutamate 5-semialdehyde + L-glutamate</text>
        <dbReference type="Rhea" id="RHEA:18049"/>
        <dbReference type="ChEBI" id="CHEBI:16810"/>
        <dbReference type="ChEBI" id="CHEBI:29123"/>
        <dbReference type="ChEBI" id="CHEBI:29985"/>
        <dbReference type="ChEBI" id="CHEBI:57805"/>
        <dbReference type="EC" id="2.6.1.11"/>
    </reaction>
</comment>
<organism evidence="6 7">
    <name type="scientific">Companilactobacillus futsaii JCM 17355</name>
    <dbReference type="NCBI Taxonomy" id="1423818"/>
    <lineage>
        <taxon>Bacteria</taxon>
        <taxon>Bacillati</taxon>
        <taxon>Bacillota</taxon>
        <taxon>Bacilli</taxon>
        <taxon>Lactobacillales</taxon>
        <taxon>Lactobacillaceae</taxon>
        <taxon>Companilactobacillus</taxon>
    </lineage>
</organism>
<evidence type="ECO:0000256" key="2">
    <source>
        <dbReference type="ARBA" id="ARBA00022605"/>
    </source>
</evidence>
<name>A0ABR5P681_9LACO</name>
<dbReference type="InterPro" id="IPR050103">
    <property type="entry name" value="Class-III_PLP-dep_AT"/>
</dbReference>
<dbReference type="CDD" id="cd00610">
    <property type="entry name" value="OAT_like"/>
    <property type="match status" value="1"/>
</dbReference>
<comment type="miscellaneous">
    <text evidence="5">May also have succinyldiaminopimelate aminotransferase activity, thus carrying out the corresponding step in lysine biosynthesis.</text>
</comment>
<comment type="subunit">
    <text evidence="5">Homodimer.</text>
</comment>
<dbReference type="NCBIfam" id="NF002797">
    <property type="entry name" value="PRK02936.1"/>
    <property type="match status" value="1"/>
</dbReference>
<dbReference type="EC" id="2.6.1.11" evidence="5"/>
<dbReference type="PANTHER" id="PTHR11986">
    <property type="entry name" value="AMINOTRANSFERASE CLASS III"/>
    <property type="match status" value="1"/>
</dbReference>
<dbReference type="GO" id="GO:0008483">
    <property type="term" value="F:transaminase activity"/>
    <property type="evidence" value="ECO:0007669"/>
    <property type="project" value="UniProtKB-KW"/>
</dbReference>
<dbReference type="NCBIfam" id="TIGR00707">
    <property type="entry name" value="argD"/>
    <property type="match status" value="1"/>
</dbReference>
<dbReference type="InterPro" id="IPR005814">
    <property type="entry name" value="Aminotrans_3"/>
</dbReference>
<keyword evidence="4 5" id="KW-0663">Pyridoxal phosphate</keyword>
<comment type="similarity">
    <text evidence="5">Belongs to the class-III pyridoxal-phosphate-dependent aminotransferase family. ArgD subfamily.</text>
</comment>
<comment type="cofactor">
    <cofactor evidence="5">
        <name>pyridoxal 5'-phosphate</name>
        <dbReference type="ChEBI" id="CHEBI:597326"/>
    </cofactor>
    <text evidence="5">Binds 1 pyridoxal phosphate per subunit.</text>
</comment>
<evidence type="ECO:0000256" key="4">
    <source>
        <dbReference type="ARBA" id="ARBA00022898"/>
    </source>
</evidence>
<dbReference type="Gene3D" id="3.40.640.10">
    <property type="entry name" value="Type I PLP-dependent aspartate aminotransferase-like (Major domain)"/>
    <property type="match status" value="1"/>
</dbReference>
<dbReference type="SUPFAM" id="SSF53383">
    <property type="entry name" value="PLP-dependent transferases"/>
    <property type="match status" value="1"/>
</dbReference>
<protein>
    <recommendedName>
        <fullName evidence="5">Acetylornithine aminotransferase</fullName>
        <shortName evidence="5">ACOAT</shortName>
        <ecNumber evidence="5">2.6.1.11</ecNumber>
    </recommendedName>
</protein>
<dbReference type="PANTHER" id="PTHR11986:SF79">
    <property type="entry name" value="ACETYLORNITHINE AMINOTRANSFERASE, MITOCHONDRIAL"/>
    <property type="match status" value="1"/>
</dbReference>
<feature type="binding site" evidence="5">
    <location>
        <begin position="104"/>
        <end position="105"/>
    </location>
    <ligand>
        <name>pyridoxal 5'-phosphate</name>
        <dbReference type="ChEBI" id="CHEBI:597326"/>
    </ligand>
</feature>
<dbReference type="HAMAP" id="MF_01107">
    <property type="entry name" value="ArgD_aminotrans_3"/>
    <property type="match status" value="1"/>
</dbReference>
<feature type="binding site" evidence="5">
    <location>
        <position position="272"/>
    </location>
    <ligand>
        <name>N(2)-acetyl-L-ornithine</name>
        <dbReference type="ChEBI" id="CHEBI:57805"/>
    </ligand>
</feature>
<dbReference type="Pfam" id="PF00202">
    <property type="entry name" value="Aminotran_3"/>
    <property type="match status" value="1"/>
</dbReference>
<feature type="binding site" evidence="5">
    <location>
        <position position="134"/>
    </location>
    <ligand>
        <name>N(2)-acetyl-L-ornithine</name>
        <dbReference type="ChEBI" id="CHEBI:57805"/>
    </ligand>
</feature>
<keyword evidence="5" id="KW-0055">Arginine biosynthesis</keyword>